<organism evidence="3 4">
    <name type="scientific">Alloprevotella rava</name>
    <dbReference type="NCBI Taxonomy" id="671218"/>
    <lineage>
        <taxon>Bacteria</taxon>
        <taxon>Pseudomonadati</taxon>
        <taxon>Bacteroidota</taxon>
        <taxon>Bacteroidia</taxon>
        <taxon>Bacteroidales</taxon>
        <taxon>Prevotellaceae</taxon>
        <taxon>Alloprevotella</taxon>
    </lineage>
</organism>
<evidence type="ECO:0000259" key="2">
    <source>
        <dbReference type="Pfam" id="PF07581"/>
    </source>
</evidence>
<proteinExistence type="predicted"/>
<sequence>MKKFYFLSLMLALALQATAQVWDGAASATWTNGDGSENNPYLIETPAQLAYLSAQVGSGNAFAGKYFRQMNDLNMGDKEFPVIGKYDKSTDSQTQQTVDNSCYFKGTFDGNHKNIDHLLITKAPEATGSIGGQPVSLGGVALFACSTEGTVIKNVTIGKNSKIAVDGEVVGSIIGKMEGGLLENCVNLGAVSASTIGGGLVGATTDASIIRYCANKGTVTLAGMVCGGIVGQIEKGTTIQACYNTGAVTSNYVYCGGIVGLTFDNSVVKNCYNTGKVTGVANFLGKPHAIIGENDGGKAISADNYYVKELSNVDDPLATDVTEAELKANEILEKLNKNLDAKSFVADSKNQNNGFPVFAWEQGEVTGVAAVQTNADIALNGRSISGAQSLTIYDLSGRIVAKGTNITLSKGGIYLISAPKQPTLKVVVK</sequence>
<evidence type="ECO:0000313" key="4">
    <source>
        <dbReference type="Proteomes" id="UP000541425"/>
    </source>
</evidence>
<evidence type="ECO:0000256" key="1">
    <source>
        <dbReference type="SAM" id="SignalP"/>
    </source>
</evidence>
<dbReference type="EMBL" id="JACICA010000019">
    <property type="protein sequence ID" value="MBB3703647.1"/>
    <property type="molecule type" value="Genomic_DNA"/>
</dbReference>
<dbReference type="AlphaFoldDB" id="A0A7W5UPB2"/>
<dbReference type="RefSeq" id="WP_244957489.1">
    <property type="nucleotide sequence ID" value="NZ_JACICA010000019.1"/>
</dbReference>
<feature type="signal peptide" evidence="1">
    <location>
        <begin position="1"/>
        <end position="19"/>
    </location>
</feature>
<name>A0A7W5UPB2_9BACT</name>
<reference evidence="3 4" key="1">
    <citation type="submission" date="2020-08" db="EMBL/GenBank/DDBJ databases">
        <title>Genomic Encyclopedia of Type Strains, Phase IV (KMG-IV): sequencing the most valuable type-strain genomes for metagenomic binning, comparative biology and taxonomic classification.</title>
        <authorList>
            <person name="Goeker M."/>
        </authorList>
    </citation>
    <scope>NUCLEOTIDE SEQUENCE [LARGE SCALE GENOMIC DNA]</scope>
    <source>
        <strain evidence="3 4">DSM 22548</strain>
    </source>
</reference>
<keyword evidence="1" id="KW-0732">Signal</keyword>
<accession>A0A7W5UPB2</accession>
<evidence type="ECO:0000313" key="3">
    <source>
        <dbReference type="EMBL" id="MBB3703647.1"/>
    </source>
</evidence>
<comment type="caution">
    <text evidence="3">The sequence shown here is derived from an EMBL/GenBank/DDBJ whole genome shotgun (WGS) entry which is preliminary data.</text>
</comment>
<feature type="chain" id="PRO_5031445641" description="GLUG domain-containing protein" evidence="1">
    <location>
        <begin position="20"/>
        <end position="429"/>
    </location>
</feature>
<protein>
    <recommendedName>
        <fullName evidence="2">GLUG domain-containing protein</fullName>
    </recommendedName>
</protein>
<dbReference type="Gene3D" id="2.160.20.110">
    <property type="match status" value="1"/>
</dbReference>
<dbReference type="Pfam" id="PF07581">
    <property type="entry name" value="Glug"/>
    <property type="match status" value="1"/>
</dbReference>
<dbReference type="InterPro" id="IPR011493">
    <property type="entry name" value="GLUG"/>
</dbReference>
<gene>
    <name evidence="3" type="ORF">FHS60_002143</name>
</gene>
<dbReference type="Proteomes" id="UP000541425">
    <property type="component" value="Unassembled WGS sequence"/>
</dbReference>
<feature type="domain" description="GLUG" evidence="2">
    <location>
        <begin position="256"/>
        <end position="278"/>
    </location>
</feature>